<keyword evidence="2" id="KW-1185">Reference proteome</keyword>
<protein>
    <submittedName>
        <fullName evidence="1">Uncharacterized protein</fullName>
    </submittedName>
</protein>
<dbReference type="RefSeq" id="WP_261695083.1">
    <property type="nucleotide sequence ID" value="NZ_CP104694.1"/>
</dbReference>
<accession>A0ABY6BDL2</accession>
<sequence>MLSSLTVTLVEDAVTTAVIRSEAGQIGEIRPLSTPCESGLYLGERRLLLRNDRGADAAREGRSLLRTIYEAARLSRRYSLHEDGQCLARVSRDWSLRANDDSVKLTLEVAAVAFVLRPRGKLAPRSDLLLAGHRVAEVSQPVFTQGHATMKPVPMDTAIAAFLLFALAQMQG</sequence>
<gene>
    <name evidence="1" type="ORF">N4264_00265</name>
</gene>
<proteinExistence type="predicted"/>
<evidence type="ECO:0000313" key="2">
    <source>
        <dbReference type="Proteomes" id="UP001064632"/>
    </source>
</evidence>
<name>A0ABY6BDL2_9GAMM</name>
<dbReference type="EMBL" id="CP104694">
    <property type="protein sequence ID" value="UXI68121.1"/>
    <property type="molecule type" value="Genomic_DNA"/>
</dbReference>
<evidence type="ECO:0000313" key="1">
    <source>
        <dbReference type="EMBL" id="UXI68121.1"/>
    </source>
</evidence>
<reference evidence="1" key="1">
    <citation type="submission" date="2022-09" db="EMBL/GenBank/DDBJ databases">
        <title>Tahibacter sp. nov., isolated from a fresh water.</title>
        <authorList>
            <person name="Baek J.H."/>
            <person name="Lee J.K."/>
            <person name="Kim J.M."/>
            <person name="Jeon C.O."/>
        </authorList>
    </citation>
    <scope>NUCLEOTIDE SEQUENCE</scope>
    <source>
        <strain evidence="1">W38</strain>
    </source>
</reference>
<dbReference type="Proteomes" id="UP001064632">
    <property type="component" value="Chromosome"/>
</dbReference>
<organism evidence="1 2">
    <name type="scientific">Tahibacter amnicola</name>
    <dbReference type="NCBI Taxonomy" id="2976241"/>
    <lineage>
        <taxon>Bacteria</taxon>
        <taxon>Pseudomonadati</taxon>
        <taxon>Pseudomonadota</taxon>
        <taxon>Gammaproteobacteria</taxon>
        <taxon>Lysobacterales</taxon>
        <taxon>Rhodanobacteraceae</taxon>
        <taxon>Tahibacter</taxon>
    </lineage>
</organism>